<dbReference type="EMBL" id="JAPDOD010000029">
    <property type="protein sequence ID" value="MDA0163969.1"/>
    <property type="molecule type" value="Genomic_DNA"/>
</dbReference>
<reference evidence="2" key="1">
    <citation type="submission" date="2022-10" db="EMBL/GenBank/DDBJ databases">
        <title>The WGS of Solirubrobacter ginsenosidimutans DSM 21036.</title>
        <authorList>
            <person name="Jiang Z."/>
        </authorList>
    </citation>
    <scope>NUCLEOTIDE SEQUENCE</scope>
    <source>
        <strain evidence="2">DSM 21036</strain>
    </source>
</reference>
<keyword evidence="1" id="KW-0472">Membrane</keyword>
<protein>
    <recommendedName>
        <fullName evidence="4">SPW repeat-containing protein</fullName>
    </recommendedName>
</protein>
<keyword evidence="1" id="KW-0812">Transmembrane</keyword>
<proteinExistence type="predicted"/>
<organism evidence="2 3">
    <name type="scientific">Solirubrobacter ginsenosidimutans</name>
    <dbReference type="NCBI Taxonomy" id="490573"/>
    <lineage>
        <taxon>Bacteria</taxon>
        <taxon>Bacillati</taxon>
        <taxon>Actinomycetota</taxon>
        <taxon>Thermoleophilia</taxon>
        <taxon>Solirubrobacterales</taxon>
        <taxon>Solirubrobacteraceae</taxon>
        <taxon>Solirubrobacter</taxon>
    </lineage>
</organism>
<keyword evidence="1" id="KW-1133">Transmembrane helix</keyword>
<evidence type="ECO:0000313" key="3">
    <source>
        <dbReference type="Proteomes" id="UP001149140"/>
    </source>
</evidence>
<evidence type="ECO:0000313" key="2">
    <source>
        <dbReference type="EMBL" id="MDA0163969.1"/>
    </source>
</evidence>
<feature type="transmembrane region" description="Helical" evidence="1">
    <location>
        <begin position="84"/>
        <end position="103"/>
    </location>
</feature>
<gene>
    <name evidence="2" type="ORF">OM076_27100</name>
</gene>
<dbReference type="AlphaFoldDB" id="A0A9X3MWH0"/>
<accession>A0A9X3MWH0</accession>
<feature type="transmembrane region" description="Helical" evidence="1">
    <location>
        <begin position="9"/>
        <end position="26"/>
    </location>
</feature>
<feature type="transmembrane region" description="Helical" evidence="1">
    <location>
        <begin position="32"/>
        <end position="49"/>
    </location>
</feature>
<evidence type="ECO:0008006" key="4">
    <source>
        <dbReference type="Google" id="ProtNLM"/>
    </source>
</evidence>
<comment type="caution">
    <text evidence="2">The sequence shown here is derived from an EMBL/GenBank/DDBJ whole genome shotgun (WGS) entry which is preliminary data.</text>
</comment>
<sequence length="130" mass="13765">MRTDFISRLALLILAGFLLISTQVWAMGTVEWLFIVGGIGMIALAAASLSQPAGPQRTLDLILAILGVWSIVQAIVFDGSTLEWVAFATAAAAALLATVGLILHEATTERVVHELRVVASEDRVSRPIGA</sequence>
<name>A0A9X3MWH0_9ACTN</name>
<keyword evidence="3" id="KW-1185">Reference proteome</keyword>
<dbReference type="RefSeq" id="WP_270043217.1">
    <property type="nucleotide sequence ID" value="NZ_JAPDOD010000029.1"/>
</dbReference>
<dbReference type="Proteomes" id="UP001149140">
    <property type="component" value="Unassembled WGS sequence"/>
</dbReference>
<evidence type="ECO:0000256" key="1">
    <source>
        <dbReference type="SAM" id="Phobius"/>
    </source>
</evidence>
<feature type="transmembrane region" description="Helical" evidence="1">
    <location>
        <begin position="61"/>
        <end position="78"/>
    </location>
</feature>